<dbReference type="SUPFAM" id="SSF54695">
    <property type="entry name" value="POZ domain"/>
    <property type="match status" value="1"/>
</dbReference>
<proteinExistence type="predicted"/>
<sequence length="242" mass="27699">MADIRSLTSSTDARKPRRNRETEEERRKNLGALVTLISGQGEADTKFLLHKEVVCRHSKVVKSAFESAFVEDQTQIYRLRESTKEAVTYLMQYMCSQKLEIAILRDYFASTSISEELEQLICTALIEAWVLGDLLCIPQLHNFALVAFEDISNKTSNVLMKCCDVAYRLTSPGRVLRKFFVHTCIFNIAPGWFEITPNTGELAKELLVDIISYMRSKVYQNMSKKERASRSMVSDCFVPEDQ</sequence>
<evidence type="ECO:0000313" key="4">
    <source>
        <dbReference type="Proteomes" id="UP000177625"/>
    </source>
</evidence>
<dbReference type="EMBL" id="FJVC01000104">
    <property type="protein sequence ID" value="CZT42869.1"/>
    <property type="molecule type" value="Genomic_DNA"/>
</dbReference>
<dbReference type="InterPro" id="IPR000210">
    <property type="entry name" value="BTB/POZ_dom"/>
</dbReference>
<organism evidence="3 4">
    <name type="scientific">Rhynchosporium secalis</name>
    <name type="common">Barley scald fungus</name>
    <dbReference type="NCBI Taxonomy" id="38038"/>
    <lineage>
        <taxon>Eukaryota</taxon>
        <taxon>Fungi</taxon>
        <taxon>Dikarya</taxon>
        <taxon>Ascomycota</taxon>
        <taxon>Pezizomycotina</taxon>
        <taxon>Leotiomycetes</taxon>
        <taxon>Helotiales</taxon>
        <taxon>Ploettnerulaceae</taxon>
        <taxon>Rhynchosporium</taxon>
    </lineage>
</organism>
<feature type="domain" description="BTB" evidence="2">
    <location>
        <begin position="32"/>
        <end position="103"/>
    </location>
</feature>
<feature type="region of interest" description="Disordered" evidence="1">
    <location>
        <begin position="1"/>
        <end position="26"/>
    </location>
</feature>
<protein>
    <recommendedName>
        <fullName evidence="2">BTB domain-containing protein</fullName>
    </recommendedName>
</protein>
<dbReference type="InterPro" id="IPR011333">
    <property type="entry name" value="SKP1/BTB/POZ_sf"/>
</dbReference>
<dbReference type="PROSITE" id="PS50097">
    <property type="entry name" value="BTB"/>
    <property type="match status" value="1"/>
</dbReference>
<dbReference type="Gene3D" id="3.30.710.10">
    <property type="entry name" value="Potassium Channel Kv1.1, Chain A"/>
    <property type="match status" value="1"/>
</dbReference>
<dbReference type="CDD" id="cd18186">
    <property type="entry name" value="BTB_POZ_ZBTB_KLHL-like"/>
    <property type="match status" value="1"/>
</dbReference>
<gene>
    <name evidence="3" type="ORF">RSE6_02821</name>
</gene>
<dbReference type="Pfam" id="PF00651">
    <property type="entry name" value="BTB"/>
    <property type="match status" value="1"/>
</dbReference>
<dbReference type="PANTHER" id="PTHR47843">
    <property type="entry name" value="BTB DOMAIN-CONTAINING PROTEIN-RELATED"/>
    <property type="match status" value="1"/>
</dbReference>
<name>A0A1E1M184_RHYSE</name>
<evidence type="ECO:0000256" key="1">
    <source>
        <dbReference type="SAM" id="MobiDB-lite"/>
    </source>
</evidence>
<feature type="compositionally biased region" description="Polar residues" evidence="1">
    <location>
        <begin position="1"/>
        <end position="11"/>
    </location>
</feature>
<reference evidence="4" key="1">
    <citation type="submission" date="2016-03" db="EMBL/GenBank/DDBJ databases">
        <authorList>
            <person name="Guldener U."/>
        </authorList>
    </citation>
    <scope>NUCLEOTIDE SEQUENCE [LARGE SCALE GENOMIC DNA]</scope>
</reference>
<evidence type="ECO:0000313" key="3">
    <source>
        <dbReference type="EMBL" id="CZT42869.1"/>
    </source>
</evidence>
<dbReference type="Proteomes" id="UP000177625">
    <property type="component" value="Unassembled WGS sequence"/>
</dbReference>
<accession>A0A1E1M184</accession>
<evidence type="ECO:0000259" key="2">
    <source>
        <dbReference type="PROSITE" id="PS50097"/>
    </source>
</evidence>
<dbReference type="AlphaFoldDB" id="A0A1E1M184"/>
<keyword evidence="4" id="KW-1185">Reference proteome</keyword>